<organism evidence="1">
    <name type="scientific">marine sediment metagenome</name>
    <dbReference type="NCBI Taxonomy" id="412755"/>
    <lineage>
        <taxon>unclassified sequences</taxon>
        <taxon>metagenomes</taxon>
        <taxon>ecological metagenomes</taxon>
    </lineage>
</organism>
<proteinExistence type="predicted"/>
<accession>A0A0F9RBN6</accession>
<protein>
    <submittedName>
        <fullName evidence="1">Uncharacterized protein</fullName>
    </submittedName>
</protein>
<evidence type="ECO:0000313" key="1">
    <source>
        <dbReference type="EMBL" id="KKN52294.1"/>
    </source>
</evidence>
<gene>
    <name evidence="1" type="ORF">LCGC14_0613890</name>
</gene>
<comment type="caution">
    <text evidence="1">The sequence shown here is derived from an EMBL/GenBank/DDBJ whole genome shotgun (WGS) entry which is preliminary data.</text>
</comment>
<reference evidence="1" key="1">
    <citation type="journal article" date="2015" name="Nature">
        <title>Complex archaea that bridge the gap between prokaryotes and eukaryotes.</title>
        <authorList>
            <person name="Spang A."/>
            <person name="Saw J.H."/>
            <person name="Jorgensen S.L."/>
            <person name="Zaremba-Niedzwiedzka K."/>
            <person name="Martijn J."/>
            <person name="Lind A.E."/>
            <person name="van Eijk R."/>
            <person name="Schleper C."/>
            <person name="Guy L."/>
            <person name="Ettema T.J."/>
        </authorList>
    </citation>
    <scope>NUCLEOTIDE SEQUENCE</scope>
</reference>
<dbReference type="EMBL" id="LAZR01001025">
    <property type="protein sequence ID" value="KKN52294.1"/>
    <property type="molecule type" value="Genomic_DNA"/>
</dbReference>
<name>A0A0F9RBN6_9ZZZZ</name>
<dbReference type="AlphaFoldDB" id="A0A0F9RBN6"/>
<sequence length="64" mass="6871">MAIINARIEITGVFGGEESSDTSTVSANLSREVLIAPRDLAAITDALMLHLQQMLKEGYKHDAG</sequence>